<dbReference type="Gene3D" id="3.10.450.50">
    <property type="match status" value="1"/>
</dbReference>
<sequence>MIRDLFDAFSRRDTDALGRCYHPDISFGDPVFLELEGRDRVVGMWRMLLASTSEMKVSAWDITADNHSGTARWSADYVLRRNGRRVVNEVNAQFRFEDGLIVRHRDDFDFRTWSKLALGRPTGVLTGWTPALRRRVRDQARLRLDEYLRTSSPISG</sequence>
<comment type="caution">
    <text evidence="2">The sequence shown here is derived from an EMBL/GenBank/DDBJ whole genome shotgun (WGS) entry which is preliminary data.</text>
</comment>
<keyword evidence="3" id="KW-1185">Reference proteome</keyword>
<gene>
    <name evidence="2" type="ORF">GCM10007964_07690</name>
</gene>
<dbReference type="Proteomes" id="UP000645217">
    <property type="component" value="Unassembled WGS sequence"/>
</dbReference>
<protein>
    <recommendedName>
        <fullName evidence="1">SnoaL-like domain-containing protein</fullName>
    </recommendedName>
</protein>
<proteinExistence type="predicted"/>
<reference evidence="2" key="2">
    <citation type="submission" date="2020-09" db="EMBL/GenBank/DDBJ databases">
        <authorList>
            <person name="Sun Q."/>
            <person name="Ohkuma M."/>
        </authorList>
    </citation>
    <scope>NUCLEOTIDE SEQUENCE</scope>
    <source>
        <strain evidence="2">JCM 13064</strain>
    </source>
</reference>
<dbReference type="AlphaFoldDB" id="A0A917VDW4"/>
<name>A0A917VDW4_9ACTN</name>
<feature type="domain" description="SnoaL-like" evidence="1">
    <location>
        <begin position="2"/>
        <end position="104"/>
    </location>
</feature>
<dbReference type="InterPro" id="IPR032710">
    <property type="entry name" value="NTF2-like_dom_sf"/>
</dbReference>
<accession>A0A917VDW4</accession>
<evidence type="ECO:0000313" key="3">
    <source>
        <dbReference type="Proteomes" id="UP000645217"/>
    </source>
</evidence>
<dbReference type="InterPro" id="IPR037401">
    <property type="entry name" value="SnoaL-like"/>
</dbReference>
<dbReference type="EMBL" id="BMNT01000003">
    <property type="protein sequence ID" value="GGK67059.1"/>
    <property type="molecule type" value="Genomic_DNA"/>
</dbReference>
<organism evidence="2 3">
    <name type="scientific">Sphaerisporangium melleum</name>
    <dbReference type="NCBI Taxonomy" id="321316"/>
    <lineage>
        <taxon>Bacteria</taxon>
        <taxon>Bacillati</taxon>
        <taxon>Actinomycetota</taxon>
        <taxon>Actinomycetes</taxon>
        <taxon>Streptosporangiales</taxon>
        <taxon>Streptosporangiaceae</taxon>
        <taxon>Sphaerisporangium</taxon>
    </lineage>
</organism>
<evidence type="ECO:0000313" key="2">
    <source>
        <dbReference type="EMBL" id="GGK67059.1"/>
    </source>
</evidence>
<dbReference type="SUPFAM" id="SSF54427">
    <property type="entry name" value="NTF2-like"/>
    <property type="match status" value="1"/>
</dbReference>
<reference evidence="2" key="1">
    <citation type="journal article" date="2014" name="Int. J. Syst. Evol. Microbiol.">
        <title>Complete genome sequence of Corynebacterium casei LMG S-19264T (=DSM 44701T), isolated from a smear-ripened cheese.</title>
        <authorList>
            <consortium name="US DOE Joint Genome Institute (JGI-PGF)"/>
            <person name="Walter F."/>
            <person name="Albersmeier A."/>
            <person name="Kalinowski J."/>
            <person name="Ruckert C."/>
        </authorList>
    </citation>
    <scope>NUCLEOTIDE SEQUENCE</scope>
    <source>
        <strain evidence="2">JCM 13064</strain>
    </source>
</reference>
<evidence type="ECO:0000259" key="1">
    <source>
        <dbReference type="Pfam" id="PF12680"/>
    </source>
</evidence>
<dbReference type="Pfam" id="PF12680">
    <property type="entry name" value="SnoaL_2"/>
    <property type="match status" value="1"/>
</dbReference>